<protein>
    <recommendedName>
        <fullName evidence="2">Bet v I/Major latex protein domain-containing protein</fullName>
    </recommendedName>
</protein>
<reference evidence="3" key="1">
    <citation type="submission" date="2017-07" db="EMBL/GenBank/DDBJ databases">
        <title>Taro Niue Genome Assembly and Annotation.</title>
        <authorList>
            <person name="Atibalentja N."/>
            <person name="Keating K."/>
            <person name="Fields C.J."/>
        </authorList>
    </citation>
    <scope>NUCLEOTIDE SEQUENCE</scope>
    <source>
        <strain evidence="3">Niue_2</strain>
        <tissue evidence="3">Leaf</tissue>
    </source>
</reference>
<dbReference type="Proteomes" id="UP000652761">
    <property type="component" value="Unassembled WGS sequence"/>
</dbReference>
<evidence type="ECO:0000256" key="1">
    <source>
        <dbReference type="ARBA" id="ARBA00009744"/>
    </source>
</evidence>
<dbReference type="Pfam" id="PF00407">
    <property type="entry name" value="Bet_v_1"/>
    <property type="match status" value="1"/>
</dbReference>
<dbReference type="InterPro" id="IPR050279">
    <property type="entry name" value="Plant_def-hormone_signal"/>
</dbReference>
<dbReference type="PANTHER" id="PTHR31213:SF24">
    <property type="entry name" value="OS08G0374000 PROTEIN"/>
    <property type="match status" value="1"/>
</dbReference>
<dbReference type="GO" id="GO:0005737">
    <property type="term" value="C:cytoplasm"/>
    <property type="evidence" value="ECO:0007669"/>
    <property type="project" value="TreeGrafter"/>
</dbReference>
<evidence type="ECO:0000313" key="4">
    <source>
        <dbReference type="Proteomes" id="UP000652761"/>
    </source>
</evidence>
<dbReference type="GO" id="GO:0010427">
    <property type="term" value="F:abscisic acid binding"/>
    <property type="evidence" value="ECO:0007669"/>
    <property type="project" value="TreeGrafter"/>
</dbReference>
<dbReference type="SMR" id="A0A843VGY5"/>
<organism evidence="3 4">
    <name type="scientific">Colocasia esculenta</name>
    <name type="common">Wild taro</name>
    <name type="synonym">Arum esculentum</name>
    <dbReference type="NCBI Taxonomy" id="4460"/>
    <lineage>
        <taxon>Eukaryota</taxon>
        <taxon>Viridiplantae</taxon>
        <taxon>Streptophyta</taxon>
        <taxon>Embryophyta</taxon>
        <taxon>Tracheophyta</taxon>
        <taxon>Spermatophyta</taxon>
        <taxon>Magnoliopsida</taxon>
        <taxon>Liliopsida</taxon>
        <taxon>Araceae</taxon>
        <taxon>Aroideae</taxon>
        <taxon>Colocasieae</taxon>
        <taxon>Colocasia</taxon>
    </lineage>
</organism>
<dbReference type="Gene3D" id="3.30.530.20">
    <property type="match status" value="1"/>
</dbReference>
<feature type="domain" description="Bet v I/Major latex protein" evidence="2">
    <location>
        <begin position="3"/>
        <end position="147"/>
    </location>
</feature>
<comment type="caution">
    <text evidence="3">The sequence shown here is derived from an EMBL/GenBank/DDBJ whole genome shotgun (WGS) entry which is preliminary data.</text>
</comment>
<dbReference type="GO" id="GO:0005634">
    <property type="term" value="C:nucleus"/>
    <property type="evidence" value="ECO:0007669"/>
    <property type="project" value="TreeGrafter"/>
</dbReference>
<name>A0A843VGY5_COLES</name>
<dbReference type="GO" id="GO:0006952">
    <property type="term" value="P:defense response"/>
    <property type="evidence" value="ECO:0007669"/>
    <property type="project" value="InterPro"/>
</dbReference>
<dbReference type="OrthoDB" id="1845342at2759"/>
<dbReference type="CDD" id="cd07816">
    <property type="entry name" value="Bet_v1-like"/>
    <property type="match status" value="1"/>
</dbReference>
<dbReference type="SUPFAM" id="SSF55961">
    <property type="entry name" value="Bet v1-like"/>
    <property type="match status" value="1"/>
</dbReference>
<dbReference type="GO" id="GO:0004864">
    <property type="term" value="F:protein phosphatase inhibitor activity"/>
    <property type="evidence" value="ECO:0007669"/>
    <property type="project" value="TreeGrafter"/>
</dbReference>
<evidence type="ECO:0000259" key="2">
    <source>
        <dbReference type="SMART" id="SM01037"/>
    </source>
</evidence>
<gene>
    <name evidence="3" type="ORF">Taro_025563</name>
</gene>
<sequence length="149" mass="16868">MRTMKGEVLLNIPARRAWEMYRDNNIVSHINPGMISSSEYLQGDGGPGSLRVFRMGPELNGFEKESREKIEKVEEGRSVTYHAVGGELRKMYDPYRVTLSFYPLPGSEQERCIAEWKAEFEPLSPAVPLPEKARMAALAFLKSFDKVGV</sequence>
<dbReference type="InterPro" id="IPR000916">
    <property type="entry name" value="Bet_v_I/MLP"/>
</dbReference>
<keyword evidence="4" id="KW-1185">Reference proteome</keyword>
<dbReference type="GO" id="GO:0009738">
    <property type="term" value="P:abscisic acid-activated signaling pathway"/>
    <property type="evidence" value="ECO:0007669"/>
    <property type="project" value="TreeGrafter"/>
</dbReference>
<comment type="similarity">
    <text evidence="1">Belongs to the BetVI family.</text>
</comment>
<dbReference type="PANTHER" id="PTHR31213">
    <property type="entry name" value="OS08G0374000 PROTEIN-RELATED"/>
    <property type="match status" value="1"/>
</dbReference>
<dbReference type="InterPro" id="IPR023393">
    <property type="entry name" value="START-like_dom_sf"/>
</dbReference>
<dbReference type="SMART" id="SM01037">
    <property type="entry name" value="Bet_v_1"/>
    <property type="match status" value="1"/>
</dbReference>
<accession>A0A843VGY5</accession>
<dbReference type="EMBL" id="NMUH01001501">
    <property type="protein sequence ID" value="MQL92940.1"/>
    <property type="molecule type" value="Genomic_DNA"/>
</dbReference>
<proteinExistence type="inferred from homology"/>
<evidence type="ECO:0000313" key="3">
    <source>
        <dbReference type="EMBL" id="MQL92940.1"/>
    </source>
</evidence>
<dbReference type="GO" id="GO:0038023">
    <property type="term" value="F:signaling receptor activity"/>
    <property type="evidence" value="ECO:0007669"/>
    <property type="project" value="TreeGrafter"/>
</dbReference>
<dbReference type="AlphaFoldDB" id="A0A843VGY5"/>